<sequence>MKKRIVILSLLAGITVLAEKKPNIVVLLADDMGYGELGCYGQEIIKTPTIDALAEQGVRFTDFYAGCSVCSPSRGVLMTGIHAGKATIRGNKAFVTVGGKWDRIALKKSEVTLAEMLKGAGYQTAFVGKWHLGIPEDVSTWACNRGFDFAVQEQWGPKPGGGVYDERYHLKNGNTEEIFHDYTKWSCLDEFRTEIALDYLDSEYDKEKPLFLFMSYRSPHAHEFFLSEYDNYKDEMRDGYRWPEIERRHASRISMLDQQIKRLLDKLEAMGELENTFILFASDNGPTVENHHDRFFFQSSGGLKGYKRDMYEGGVRVPGIAVWPAKGLKGKVTDHQATFYDVMPTFAEIAGIQPPEQTDGISFLPEVLGKEQPKHDHIYFEIIESPHDKAFRQATRMGKWKAVRYGVSGKVELYDLEKDLYETRNVAGEYPEILMRMKKILETESTTTPHYPMAGQPIKN</sequence>
<keyword evidence="3" id="KW-0378">Hydrolase</keyword>
<dbReference type="RefSeq" id="WP_322608193.1">
    <property type="nucleotide sequence ID" value="NZ_JARVCO010000008.1"/>
</dbReference>
<gene>
    <name evidence="6" type="ORF">P9H32_07085</name>
</gene>
<organism evidence="6 7">
    <name type="scientific">Pontiella agarivorans</name>
    <dbReference type="NCBI Taxonomy" id="3038953"/>
    <lineage>
        <taxon>Bacteria</taxon>
        <taxon>Pseudomonadati</taxon>
        <taxon>Kiritimatiellota</taxon>
        <taxon>Kiritimatiellia</taxon>
        <taxon>Kiritimatiellales</taxon>
        <taxon>Pontiellaceae</taxon>
        <taxon>Pontiella</taxon>
    </lineage>
</organism>
<dbReference type="PROSITE" id="PS00523">
    <property type="entry name" value="SULFATASE_1"/>
    <property type="match status" value="1"/>
</dbReference>
<protein>
    <submittedName>
        <fullName evidence="6">Sulfatase-like hydrolase/transferase</fullName>
    </submittedName>
</protein>
<dbReference type="Gene3D" id="3.30.1120.10">
    <property type="match status" value="1"/>
</dbReference>
<dbReference type="Gene3D" id="3.40.720.10">
    <property type="entry name" value="Alkaline Phosphatase, subunit A"/>
    <property type="match status" value="1"/>
</dbReference>
<comment type="caution">
    <text evidence="6">The sequence shown here is derived from an EMBL/GenBank/DDBJ whole genome shotgun (WGS) entry which is preliminary data.</text>
</comment>
<dbReference type="InterPro" id="IPR024607">
    <property type="entry name" value="Sulfatase_CS"/>
</dbReference>
<dbReference type="InterPro" id="IPR050738">
    <property type="entry name" value="Sulfatase"/>
</dbReference>
<evidence type="ECO:0000313" key="6">
    <source>
        <dbReference type="EMBL" id="MDZ8118393.1"/>
    </source>
</evidence>
<reference evidence="6 7" key="1">
    <citation type="journal article" date="2024" name="Appl. Environ. Microbiol.">
        <title>Pontiella agarivorans sp. nov., a novel marine anaerobic bacterium capable of degrading macroalgal polysaccharides and fixing nitrogen.</title>
        <authorList>
            <person name="Liu N."/>
            <person name="Kivenson V."/>
            <person name="Peng X."/>
            <person name="Cui Z."/>
            <person name="Lankiewicz T.S."/>
            <person name="Gosselin K.M."/>
            <person name="English C.J."/>
            <person name="Blair E.M."/>
            <person name="O'Malley M.A."/>
            <person name="Valentine D.L."/>
        </authorList>
    </citation>
    <scope>NUCLEOTIDE SEQUENCE [LARGE SCALE GENOMIC DNA]</scope>
    <source>
        <strain evidence="6 7">NLcol2</strain>
    </source>
</reference>
<name>A0ABU5MW86_9BACT</name>
<dbReference type="InterPro" id="IPR000917">
    <property type="entry name" value="Sulfatase_N"/>
</dbReference>
<dbReference type="PANTHER" id="PTHR42693">
    <property type="entry name" value="ARYLSULFATASE FAMILY MEMBER"/>
    <property type="match status" value="1"/>
</dbReference>
<keyword evidence="2" id="KW-0479">Metal-binding</keyword>
<dbReference type="SUPFAM" id="SSF53649">
    <property type="entry name" value="Alkaline phosphatase-like"/>
    <property type="match status" value="1"/>
</dbReference>
<dbReference type="Proteomes" id="UP001290861">
    <property type="component" value="Unassembled WGS sequence"/>
</dbReference>
<dbReference type="PANTHER" id="PTHR42693:SF53">
    <property type="entry name" value="ENDO-4-O-SULFATASE"/>
    <property type="match status" value="1"/>
</dbReference>
<evidence type="ECO:0000256" key="4">
    <source>
        <dbReference type="ARBA" id="ARBA00022837"/>
    </source>
</evidence>
<evidence type="ECO:0000256" key="1">
    <source>
        <dbReference type="ARBA" id="ARBA00008779"/>
    </source>
</evidence>
<dbReference type="EMBL" id="JARVCO010000008">
    <property type="protein sequence ID" value="MDZ8118393.1"/>
    <property type="molecule type" value="Genomic_DNA"/>
</dbReference>
<evidence type="ECO:0000256" key="3">
    <source>
        <dbReference type="ARBA" id="ARBA00022801"/>
    </source>
</evidence>
<feature type="domain" description="Sulfatase N-terminal" evidence="5">
    <location>
        <begin position="22"/>
        <end position="352"/>
    </location>
</feature>
<keyword evidence="4" id="KW-0106">Calcium</keyword>
<keyword evidence="7" id="KW-1185">Reference proteome</keyword>
<comment type="similarity">
    <text evidence="1">Belongs to the sulfatase family.</text>
</comment>
<dbReference type="PROSITE" id="PS00149">
    <property type="entry name" value="SULFATASE_2"/>
    <property type="match status" value="1"/>
</dbReference>
<evidence type="ECO:0000256" key="2">
    <source>
        <dbReference type="ARBA" id="ARBA00022723"/>
    </source>
</evidence>
<dbReference type="Pfam" id="PF00884">
    <property type="entry name" value="Sulfatase"/>
    <property type="match status" value="1"/>
</dbReference>
<evidence type="ECO:0000313" key="7">
    <source>
        <dbReference type="Proteomes" id="UP001290861"/>
    </source>
</evidence>
<dbReference type="InterPro" id="IPR017850">
    <property type="entry name" value="Alkaline_phosphatase_core_sf"/>
</dbReference>
<accession>A0ABU5MW86</accession>
<proteinExistence type="inferred from homology"/>
<evidence type="ECO:0000259" key="5">
    <source>
        <dbReference type="Pfam" id="PF00884"/>
    </source>
</evidence>